<feature type="domain" description="C2H2-type" evidence="12">
    <location>
        <begin position="178"/>
        <end position="203"/>
    </location>
</feature>
<dbReference type="GO" id="GO:0008270">
    <property type="term" value="F:zinc ion binding"/>
    <property type="evidence" value="ECO:0007669"/>
    <property type="project" value="UniProtKB-KW"/>
</dbReference>
<dbReference type="Pfam" id="PF00096">
    <property type="entry name" value="zf-C2H2"/>
    <property type="match status" value="1"/>
</dbReference>
<feature type="compositionally biased region" description="Basic and acidic residues" evidence="11">
    <location>
        <begin position="54"/>
        <end position="67"/>
    </location>
</feature>
<evidence type="ECO:0000256" key="7">
    <source>
        <dbReference type="ARBA" id="ARBA00023125"/>
    </source>
</evidence>
<proteinExistence type="inferred from homology"/>
<keyword evidence="4" id="KW-0677">Repeat</keyword>
<evidence type="ECO:0000256" key="8">
    <source>
        <dbReference type="ARBA" id="ARBA00023242"/>
    </source>
</evidence>
<comment type="similarity">
    <text evidence="2">Belongs to the GLI C2H2-type zinc-finger protein family.</text>
</comment>
<evidence type="ECO:0000256" key="9">
    <source>
        <dbReference type="PROSITE-ProRule" id="PRU00042"/>
    </source>
</evidence>
<evidence type="ECO:0000313" key="13">
    <source>
        <dbReference type="EMBL" id="KDN44535.1"/>
    </source>
</evidence>
<keyword evidence="10" id="KW-0175">Coiled coil</keyword>
<dbReference type="SMART" id="SM00355">
    <property type="entry name" value="ZnF_C2H2"/>
    <property type="match status" value="3"/>
</dbReference>
<dbReference type="GeneID" id="25266055"/>
<feature type="region of interest" description="Disordered" evidence="11">
    <location>
        <begin position="208"/>
        <end position="239"/>
    </location>
</feature>
<dbReference type="GO" id="GO:0000981">
    <property type="term" value="F:DNA-binding transcription factor activity, RNA polymerase II-specific"/>
    <property type="evidence" value="ECO:0007669"/>
    <property type="project" value="TreeGrafter"/>
</dbReference>
<keyword evidence="8" id="KW-0539">Nucleus</keyword>
<feature type="coiled-coil region" evidence="10">
    <location>
        <begin position="386"/>
        <end position="420"/>
    </location>
</feature>
<dbReference type="PROSITE" id="PS00028">
    <property type="entry name" value="ZINC_FINGER_C2H2_1"/>
    <property type="match status" value="2"/>
</dbReference>
<evidence type="ECO:0000256" key="2">
    <source>
        <dbReference type="ARBA" id="ARBA00010831"/>
    </source>
</evidence>
<dbReference type="Gene3D" id="3.30.160.60">
    <property type="entry name" value="Classic Zinc Finger"/>
    <property type="match status" value="3"/>
</dbReference>
<dbReference type="GO" id="GO:0005634">
    <property type="term" value="C:nucleus"/>
    <property type="evidence" value="ECO:0007669"/>
    <property type="project" value="UniProtKB-SubCell"/>
</dbReference>
<dbReference type="RefSeq" id="XP_013242809.1">
    <property type="nucleotide sequence ID" value="XM_013387355.1"/>
</dbReference>
<feature type="region of interest" description="Disordered" evidence="11">
    <location>
        <begin position="24"/>
        <end position="106"/>
    </location>
</feature>
<evidence type="ECO:0000256" key="3">
    <source>
        <dbReference type="ARBA" id="ARBA00022723"/>
    </source>
</evidence>
<feature type="region of interest" description="Disordered" evidence="11">
    <location>
        <begin position="306"/>
        <end position="371"/>
    </location>
</feature>
<protein>
    <recommendedName>
        <fullName evidence="12">C2H2-type domain-containing protein</fullName>
    </recommendedName>
</protein>
<dbReference type="OMA" id="REHHELK"/>
<dbReference type="InterPro" id="IPR056436">
    <property type="entry name" value="Znf-C2H2_ZIC1-5/GLI1-3-like"/>
</dbReference>
<accession>A0A066W166</accession>
<dbReference type="InterPro" id="IPR013087">
    <property type="entry name" value="Znf_C2H2_type"/>
</dbReference>
<feature type="compositionally biased region" description="Basic and acidic residues" evidence="11">
    <location>
        <begin position="33"/>
        <end position="46"/>
    </location>
</feature>
<dbReference type="PROSITE" id="PS50157">
    <property type="entry name" value="ZINC_FINGER_C2H2_2"/>
    <property type="match status" value="3"/>
</dbReference>
<feature type="compositionally biased region" description="Acidic residues" evidence="11">
    <location>
        <begin position="229"/>
        <end position="238"/>
    </location>
</feature>
<evidence type="ECO:0000256" key="4">
    <source>
        <dbReference type="ARBA" id="ARBA00022737"/>
    </source>
</evidence>
<dbReference type="InParanoid" id="A0A066W166"/>
<keyword evidence="3" id="KW-0479">Metal-binding</keyword>
<dbReference type="FunFam" id="3.30.160.60:FF:000201">
    <property type="entry name" value="C2H2 finger domain protein (Gli3)"/>
    <property type="match status" value="1"/>
</dbReference>
<evidence type="ECO:0000256" key="1">
    <source>
        <dbReference type="ARBA" id="ARBA00004123"/>
    </source>
</evidence>
<evidence type="ECO:0000256" key="11">
    <source>
        <dbReference type="SAM" id="MobiDB-lite"/>
    </source>
</evidence>
<dbReference type="AlphaFoldDB" id="A0A066W166"/>
<dbReference type="PANTHER" id="PTHR45718:SF8">
    <property type="entry name" value="GLIS FAMILY ZINC FINGER 2"/>
    <property type="match status" value="1"/>
</dbReference>
<evidence type="ECO:0000259" key="12">
    <source>
        <dbReference type="PROSITE" id="PS50157"/>
    </source>
</evidence>
<dbReference type="InterPro" id="IPR043359">
    <property type="entry name" value="GLI-like"/>
</dbReference>
<dbReference type="PANTHER" id="PTHR45718">
    <property type="entry name" value="TRANSCRIPTIONAL ACTIVATOR CUBITUS INTERRUPTUS"/>
    <property type="match status" value="1"/>
</dbReference>
<feature type="compositionally biased region" description="Acidic residues" evidence="11">
    <location>
        <begin position="306"/>
        <end position="316"/>
    </location>
</feature>
<evidence type="ECO:0000256" key="10">
    <source>
        <dbReference type="SAM" id="Coils"/>
    </source>
</evidence>
<dbReference type="OrthoDB" id="3437960at2759"/>
<evidence type="ECO:0000256" key="6">
    <source>
        <dbReference type="ARBA" id="ARBA00022833"/>
    </source>
</evidence>
<feature type="region of interest" description="Disordered" evidence="11">
    <location>
        <begin position="435"/>
        <end position="456"/>
    </location>
</feature>
<dbReference type="STRING" id="1037660.A0A066W166"/>
<feature type="compositionally biased region" description="Basic residues" evidence="11">
    <location>
        <begin position="330"/>
        <end position="339"/>
    </location>
</feature>
<comment type="caution">
    <text evidence="13">The sequence shown here is derived from an EMBL/GenBank/DDBJ whole genome shotgun (WGS) entry which is preliminary data.</text>
</comment>
<feature type="domain" description="C2H2-type" evidence="12">
    <location>
        <begin position="145"/>
        <end position="177"/>
    </location>
</feature>
<dbReference type="EMBL" id="JMSN01000051">
    <property type="protein sequence ID" value="KDN44535.1"/>
    <property type="molecule type" value="Genomic_DNA"/>
</dbReference>
<keyword evidence="7" id="KW-0238">DNA-binding</keyword>
<organism evidence="13 14">
    <name type="scientific">Tilletiaria anomala (strain ATCC 24038 / CBS 436.72 / UBC 951)</name>
    <dbReference type="NCBI Taxonomy" id="1037660"/>
    <lineage>
        <taxon>Eukaryota</taxon>
        <taxon>Fungi</taxon>
        <taxon>Dikarya</taxon>
        <taxon>Basidiomycota</taxon>
        <taxon>Ustilaginomycotina</taxon>
        <taxon>Exobasidiomycetes</taxon>
        <taxon>Georgefischeriales</taxon>
        <taxon>Tilletiariaceae</taxon>
        <taxon>Tilletiaria</taxon>
    </lineage>
</organism>
<keyword evidence="14" id="KW-1185">Reference proteome</keyword>
<comment type="subcellular location">
    <subcellularLocation>
        <location evidence="1">Nucleus</location>
    </subcellularLocation>
</comment>
<dbReference type="InterPro" id="IPR036236">
    <property type="entry name" value="Znf_C2H2_sf"/>
</dbReference>
<keyword evidence="6" id="KW-0862">Zinc</keyword>
<evidence type="ECO:0000256" key="5">
    <source>
        <dbReference type="ARBA" id="ARBA00022771"/>
    </source>
</evidence>
<dbReference type="HOGENOM" id="CLU_046889_0_0_1"/>
<dbReference type="SUPFAM" id="SSF57667">
    <property type="entry name" value="beta-beta-alpha zinc fingers"/>
    <property type="match status" value="2"/>
</dbReference>
<dbReference type="Pfam" id="PF23561">
    <property type="entry name" value="zf-C2H2_15"/>
    <property type="match status" value="1"/>
</dbReference>
<dbReference type="FunFam" id="3.30.160.60:FF:000031">
    <property type="entry name" value="GLI family zinc finger 3"/>
    <property type="match status" value="1"/>
</dbReference>
<feature type="compositionally biased region" description="Acidic residues" evidence="11">
    <location>
        <begin position="68"/>
        <end position="77"/>
    </location>
</feature>
<feature type="domain" description="C2H2-type" evidence="12">
    <location>
        <begin position="112"/>
        <end position="142"/>
    </location>
</feature>
<sequence>MVDETGSSSPLLAHLSTGQKRVFHLLDGGSSDHSAEERMREDEAHHRDRKAKAARRDANNSDSHSDVTDLDEVEAEAELTGVSPLPVAKGKAKAEGGSDDEDGEAAPGAATVECMWEHCGKHFTALNALIDHLHTDHIGTHKARYTCEWVGCPRKGKNQTSRFALLSHLRSHTGEKPFTCPLPECDKSFTRSDALAKHMRLQHQMLPTGTRRGKPRRAARSSIVKAGDDDGEEGEDNDMVSLSDYEPIDKPPVRHHQTFTDEQLGIERDPFDDEQDEKVLLSMREKGAEVLKQYWDVGTGTIVPEEDDPETDEEDLAAAAAAAATEHSHNTRRNSKRFKPSPMDLITNSMPGPGSGTAGAASPKEKLEPTPDQRYKKLYLIEKAKMKFLQAENAEIRKEIKELLQEEAKASAQKTDVLEEVLTLELGQDVDAIFSPRGTPVPMPTYTELRGPPPPL</sequence>
<name>A0A066W166_TILAU</name>
<keyword evidence="5 9" id="KW-0863">Zinc-finger</keyword>
<dbReference type="Proteomes" id="UP000027361">
    <property type="component" value="Unassembled WGS sequence"/>
</dbReference>
<evidence type="ECO:0000313" key="14">
    <source>
        <dbReference type="Proteomes" id="UP000027361"/>
    </source>
</evidence>
<gene>
    <name evidence="13" type="ORF">K437DRAFT_268783</name>
</gene>
<dbReference type="GO" id="GO:0000978">
    <property type="term" value="F:RNA polymerase II cis-regulatory region sequence-specific DNA binding"/>
    <property type="evidence" value="ECO:0007669"/>
    <property type="project" value="TreeGrafter"/>
</dbReference>
<reference evidence="13 14" key="1">
    <citation type="submission" date="2014-05" db="EMBL/GenBank/DDBJ databases">
        <title>Draft genome sequence of a rare smut relative, Tilletiaria anomala UBC 951.</title>
        <authorList>
            <consortium name="DOE Joint Genome Institute"/>
            <person name="Toome M."/>
            <person name="Kuo A."/>
            <person name="Henrissat B."/>
            <person name="Lipzen A."/>
            <person name="Tritt A."/>
            <person name="Yoshinaga Y."/>
            <person name="Zane M."/>
            <person name="Barry K."/>
            <person name="Grigoriev I.V."/>
            <person name="Spatafora J.W."/>
            <person name="Aimea M.C."/>
        </authorList>
    </citation>
    <scope>NUCLEOTIDE SEQUENCE [LARGE SCALE GENOMIC DNA]</scope>
    <source>
        <strain evidence="13 14">UBC 951</strain>
    </source>
</reference>